<dbReference type="Proteomes" id="UP000215188">
    <property type="component" value="Unassembled WGS sequence"/>
</dbReference>
<dbReference type="AlphaFoldDB" id="A0A229FTY7"/>
<sequence length="83" mass="9057">MLLEREARFKNLLNATNGLNRDQIESCSRYIHSLSLAAAILMAGLPFSEAEIIEYALQGSILLAIAIGFFVLGAYLLKGQKNG</sequence>
<evidence type="ECO:0000256" key="1">
    <source>
        <dbReference type="SAM" id="Phobius"/>
    </source>
</evidence>
<proteinExistence type="predicted"/>
<evidence type="ECO:0000313" key="3">
    <source>
        <dbReference type="Proteomes" id="UP000215188"/>
    </source>
</evidence>
<keyword evidence="3" id="KW-1185">Reference proteome</keyword>
<gene>
    <name evidence="2" type="ORF">AOC33_05980</name>
</gene>
<feature type="transmembrane region" description="Helical" evidence="1">
    <location>
        <begin position="30"/>
        <end position="49"/>
    </location>
</feature>
<reference evidence="2 3" key="1">
    <citation type="submission" date="2017-06" db="EMBL/GenBank/DDBJ databases">
        <title>Reclassification of a Polynucleobacter cosmopolitanus strain isolated from tropical Lake Victoria as Polynucleobacter victoriensis comb. nov.</title>
        <authorList>
            <person name="Hahn M.W."/>
        </authorList>
    </citation>
    <scope>NUCLEOTIDE SEQUENCE [LARGE SCALE GENOMIC DNA]</scope>
    <source>
        <strain evidence="2 3">MWH-MoIso2</strain>
    </source>
</reference>
<accession>A0A229FTY7</accession>
<comment type="caution">
    <text evidence="2">The sequence shown here is derived from an EMBL/GenBank/DDBJ whole genome shotgun (WGS) entry which is preliminary data.</text>
</comment>
<organism evidence="2 3">
    <name type="scientific">Polynucleobacter cosmopolitanus</name>
    <dbReference type="NCBI Taxonomy" id="351345"/>
    <lineage>
        <taxon>Bacteria</taxon>
        <taxon>Pseudomonadati</taxon>
        <taxon>Pseudomonadota</taxon>
        <taxon>Betaproteobacteria</taxon>
        <taxon>Burkholderiales</taxon>
        <taxon>Burkholderiaceae</taxon>
        <taxon>Polynucleobacter</taxon>
    </lineage>
</organism>
<name>A0A229FTY7_9BURK</name>
<keyword evidence="1" id="KW-0472">Membrane</keyword>
<keyword evidence="1" id="KW-0812">Transmembrane</keyword>
<dbReference type="EMBL" id="NJGG01000002">
    <property type="protein sequence ID" value="OXL14869.1"/>
    <property type="molecule type" value="Genomic_DNA"/>
</dbReference>
<evidence type="ECO:0000313" key="2">
    <source>
        <dbReference type="EMBL" id="OXL14869.1"/>
    </source>
</evidence>
<feature type="transmembrane region" description="Helical" evidence="1">
    <location>
        <begin position="55"/>
        <end position="77"/>
    </location>
</feature>
<keyword evidence="1" id="KW-1133">Transmembrane helix</keyword>
<protein>
    <submittedName>
        <fullName evidence="2">Uncharacterized protein</fullName>
    </submittedName>
</protein>